<dbReference type="EMBL" id="UZAK01000062">
    <property type="protein sequence ID" value="VDO59672.1"/>
    <property type="molecule type" value="Genomic_DNA"/>
</dbReference>
<reference evidence="4" key="1">
    <citation type="submission" date="2016-06" db="UniProtKB">
        <authorList>
            <consortium name="WormBaseParasite"/>
        </authorList>
    </citation>
    <scope>IDENTIFICATION</scope>
</reference>
<evidence type="ECO:0000313" key="4">
    <source>
        <dbReference type="WBParaSite" id="SCUD_0000010801-mRNA-1"/>
    </source>
</evidence>
<accession>A0A183JBQ4</accession>
<organism evidence="4">
    <name type="scientific">Schistosoma curassoni</name>
    <dbReference type="NCBI Taxonomy" id="6186"/>
    <lineage>
        <taxon>Eukaryota</taxon>
        <taxon>Metazoa</taxon>
        <taxon>Spiralia</taxon>
        <taxon>Lophotrochozoa</taxon>
        <taxon>Platyhelminthes</taxon>
        <taxon>Trematoda</taxon>
        <taxon>Digenea</taxon>
        <taxon>Strigeidida</taxon>
        <taxon>Schistosomatoidea</taxon>
        <taxon>Schistosomatidae</taxon>
        <taxon>Schistosoma</taxon>
    </lineage>
</organism>
<keyword evidence="1" id="KW-0812">Transmembrane</keyword>
<dbReference type="WBParaSite" id="SCUD_0000010801-mRNA-1">
    <property type="protein sequence ID" value="SCUD_0000010801-mRNA-1"/>
    <property type="gene ID" value="SCUD_0000010801"/>
</dbReference>
<name>A0A183JBQ4_9TREM</name>
<keyword evidence="3" id="KW-1185">Reference proteome</keyword>
<gene>
    <name evidence="2" type="ORF">SCUD_LOCUS109</name>
</gene>
<feature type="transmembrane region" description="Helical" evidence="1">
    <location>
        <begin position="45"/>
        <end position="66"/>
    </location>
</feature>
<evidence type="ECO:0000313" key="3">
    <source>
        <dbReference type="Proteomes" id="UP000279833"/>
    </source>
</evidence>
<sequence>MFFNCRNAVFALPIPVFTSASGPPCSSMMLPSASADVLSGSGAFSLLICPMIILISPIIGEVTTIARSMGAAVMSGGFTGAGLFNKSLRCPAHLFCCFRIPVTGLHSLW</sequence>
<keyword evidence="1" id="KW-0472">Membrane</keyword>
<protein>
    <submittedName>
        <fullName evidence="4">Secreted protein</fullName>
    </submittedName>
</protein>
<proteinExistence type="predicted"/>
<keyword evidence="1" id="KW-1133">Transmembrane helix</keyword>
<dbReference type="AlphaFoldDB" id="A0A183JBQ4"/>
<evidence type="ECO:0000313" key="2">
    <source>
        <dbReference type="EMBL" id="VDO59672.1"/>
    </source>
</evidence>
<evidence type="ECO:0000256" key="1">
    <source>
        <dbReference type="SAM" id="Phobius"/>
    </source>
</evidence>
<dbReference type="Proteomes" id="UP000279833">
    <property type="component" value="Unassembled WGS sequence"/>
</dbReference>
<reference evidence="2 3" key="2">
    <citation type="submission" date="2018-11" db="EMBL/GenBank/DDBJ databases">
        <authorList>
            <consortium name="Pathogen Informatics"/>
        </authorList>
    </citation>
    <scope>NUCLEOTIDE SEQUENCE [LARGE SCALE GENOMIC DNA]</scope>
    <source>
        <strain evidence="2">Dakar</strain>
        <strain evidence="3">Dakar, Senegal</strain>
    </source>
</reference>